<name>A0A9K3LD87_9STRA</name>
<reference evidence="1" key="2">
    <citation type="submission" date="2021-04" db="EMBL/GenBank/DDBJ databases">
        <authorList>
            <person name="Podell S."/>
        </authorList>
    </citation>
    <scope>NUCLEOTIDE SEQUENCE</scope>
    <source>
        <strain evidence="1">Hildebrandi</strain>
    </source>
</reference>
<gene>
    <name evidence="1" type="ORF">IV203_015725</name>
</gene>
<dbReference type="PANTHER" id="PTHR11439:SF467">
    <property type="entry name" value="INTEGRASE CATALYTIC DOMAIN-CONTAINING PROTEIN"/>
    <property type="match status" value="1"/>
</dbReference>
<evidence type="ECO:0000313" key="1">
    <source>
        <dbReference type="EMBL" id="KAG7359136.1"/>
    </source>
</evidence>
<keyword evidence="2" id="KW-1185">Reference proteome</keyword>
<dbReference type="OrthoDB" id="47885at2759"/>
<sequence>MVKKIEKEYGDAASYLKNVNVPMASGTTVIRPTEDDPLLSPEDQKDYRSAVGMLLYLVKHSRPDLSNAVRELSKVMSGATNDHVKLLHQVIKFVLETKDRGILVKPNKHLGVTAYCDSDFAGDKGNRRSITGFLIHLHDVRIAWKSKQQGAVTLSSSEAEYYAVSEVAMELKFLKMILDFLGVHSDELMKVYVANIGAIHLANNASTGTRTKHSDTRIHFVRELTQGEERLWKSNL</sequence>
<dbReference type="CDD" id="cd09272">
    <property type="entry name" value="RNase_HI_RT_Ty1"/>
    <property type="match status" value="1"/>
</dbReference>
<dbReference type="PANTHER" id="PTHR11439">
    <property type="entry name" value="GAG-POL-RELATED RETROTRANSPOSON"/>
    <property type="match status" value="1"/>
</dbReference>
<dbReference type="EMBL" id="JAGRRH010000014">
    <property type="protein sequence ID" value="KAG7359136.1"/>
    <property type="molecule type" value="Genomic_DNA"/>
</dbReference>
<evidence type="ECO:0000313" key="2">
    <source>
        <dbReference type="Proteomes" id="UP000693970"/>
    </source>
</evidence>
<comment type="caution">
    <text evidence="1">The sequence shown here is derived from an EMBL/GenBank/DDBJ whole genome shotgun (WGS) entry which is preliminary data.</text>
</comment>
<accession>A0A9K3LD87</accession>
<reference evidence="1" key="1">
    <citation type="journal article" date="2021" name="Sci. Rep.">
        <title>Diploid genomic architecture of Nitzschia inconspicua, an elite biomass production diatom.</title>
        <authorList>
            <person name="Oliver A."/>
            <person name="Podell S."/>
            <person name="Pinowska A."/>
            <person name="Traller J.C."/>
            <person name="Smith S.R."/>
            <person name="McClure R."/>
            <person name="Beliaev A."/>
            <person name="Bohutskyi P."/>
            <person name="Hill E.A."/>
            <person name="Rabines A."/>
            <person name="Zheng H."/>
            <person name="Allen L.Z."/>
            <person name="Kuo A."/>
            <person name="Grigoriev I.V."/>
            <person name="Allen A.E."/>
            <person name="Hazlebeck D."/>
            <person name="Allen E.E."/>
        </authorList>
    </citation>
    <scope>NUCLEOTIDE SEQUENCE</scope>
    <source>
        <strain evidence="1">Hildebrandi</strain>
    </source>
</reference>
<dbReference type="AlphaFoldDB" id="A0A9K3LD87"/>
<organism evidence="1 2">
    <name type="scientific">Nitzschia inconspicua</name>
    <dbReference type="NCBI Taxonomy" id="303405"/>
    <lineage>
        <taxon>Eukaryota</taxon>
        <taxon>Sar</taxon>
        <taxon>Stramenopiles</taxon>
        <taxon>Ochrophyta</taxon>
        <taxon>Bacillariophyta</taxon>
        <taxon>Bacillariophyceae</taxon>
        <taxon>Bacillariophycidae</taxon>
        <taxon>Bacillariales</taxon>
        <taxon>Bacillariaceae</taxon>
        <taxon>Nitzschia</taxon>
    </lineage>
</organism>
<protein>
    <submittedName>
        <fullName evidence="1">Uncharacterized protein</fullName>
    </submittedName>
</protein>
<proteinExistence type="predicted"/>
<dbReference type="Proteomes" id="UP000693970">
    <property type="component" value="Unassembled WGS sequence"/>
</dbReference>